<organism evidence="1 2">
    <name type="scientific">Aequorivita xiaoshiensis</name>
    <dbReference type="NCBI Taxonomy" id="2874476"/>
    <lineage>
        <taxon>Bacteria</taxon>
        <taxon>Pseudomonadati</taxon>
        <taxon>Bacteroidota</taxon>
        <taxon>Flavobacteriia</taxon>
        <taxon>Flavobacteriales</taxon>
        <taxon>Flavobacteriaceae</taxon>
        <taxon>Aequorivita</taxon>
    </lineage>
</organism>
<name>A0A9X1R5A8_9FLAO</name>
<gene>
    <name evidence="1" type="ORF">K8344_14040</name>
</gene>
<comment type="caution">
    <text evidence="1">The sequence shown here is derived from an EMBL/GenBank/DDBJ whole genome shotgun (WGS) entry which is preliminary data.</text>
</comment>
<dbReference type="Proteomes" id="UP001139462">
    <property type="component" value="Unassembled WGS sequence"/>
</dbReference>
<evidence type="ECO:0000313" key="2">
    <source>
        <dbReference type="Proteomes" id="UP001139462"/>
    </source>
</evidence>
<sequence length="136" mass="16139">MDNKNLIPKNYIKKLFGEKVKSNKVFVDWFSGNISFPTKRTDNKMINWDGVFERIFMHENVIEIENGKILKISEQQNYVDLKDGIDRLDRENITQAIFDRIKNYNWTKKDKFDCSELYTVTIGEKGKVTNVIMTEY</sequence>
<dbReference type="RefSeq" id="WP_237609301.1">
    <property type="nucleotide sequence ID" value="NZ_JAIRBB010000073.1"/>
</dbReference>
<dbReference type="EMBL" id="JAIRBB010000073">
    <property type="protein sequence ID" value="MCG2432242.1"/>
    <property type="molecule type" value="Genomic_DNA"/>
</dbReference>
<proteinExistence type="predicted"/>
<reference evidence="1" key="1">
    <citation type="submission" date="2021-09" db="EMBL/GenBank/DDBJ databases">
        <title>Genome of Aequorivita sp. strain F64183.</title>
        <authorList>
            <person name="Wang Y."/>
        </authorList>
    </citation>
    <scope>NUCLEOTIDE SEQUENCE</scope>
    <source>
        <strain evidence="1">F64183</strain>
    </source>
</reference>
<evidence type="ECO:0000313" key="1">
    <source>
        <dbReference type="EMBL" id="MCG2432242.1"/>
    </source>
</evidence>
<dbReference type="AlphaFoldDB" id="A0A9X1R5A8"/>
<accession>A0A9X1R5A8</accession>
<protein>
    <submittedName>
        <fullName evidence="1">Uncharacterized protein</fullName>
    </submittedName>
</protein>
<feature type="non-terminal residue" evidence="1">
    <location>
        <position position="136"/>
    </location>
</feature>
<keyword evidence="2" id="KW-1185">Reference proteome</keyword>